<dbReference type="InterPro" id="IPR011767">
    <property type="entry name" value="GLR_AS"/>
</dbReference>
<keyword evidence="2 6" id="KW-0813">Transport</keyword>
<evidence type="ECO:0000313" key="9">
    <source>
        <dbReference type="Proteomes" id="UP000249061"/>
    </source>
</evidence>
<dbReference type="InterPro" id="IPR011900">
    <property type="entry name" value="GRX_bact"/>
</dbReference>
<dbReference type="GO" id="GO:0015035">
    <property type="term" value="F:protein-disulfide reductase activity"/>
    <property type="evidence" value="ECO:0007669"/>
    <property type="project" value="TreeGrafter"/>
</dbReference>
<accession>A0A2W5V7K2</accession>
<dbReference type="InterPro" id="IPR014025">
    <property type="entry name" value="Glutaredoxin_subgr"/>
</dbReference>
<evidence type="ECO:0000256" key="3">
    <source>
        <dbReference type="ARBA" id="ARBA00022982"/>
    </source>
</evidence>
<dbReference type="PROSITE" id="PS00195">
    <property type="entry name" value="GLUTAREDOXIN_1"/>
    <property type="match status" value="1"/>
</dbReference>
<feature type="domain" description="Glutaredoxin" evidence="7">
    <location>
        <begin position="4"/>
        <end position="63"/>
    </location>
</feature>
<keyword evidence="4" id="KW-1015">Disulfide bond</keyword>
<name>A0A2W5V7K2_9BACT</name>
<dbReference type="AlphaFoldDB" id="A0A2W5V7K2"/>
<evidence type="ECO:0000256" key="4">
    <source>
        <dbReference type="ARBA" id="ARBA00023157"/>
    </source>
</evidence>
<keyword evidence="5 6" id="KW-0676">Redox-active center</keyword>
<dbReference type="PANTHER" id="PTHR46679">
    <property type="match status" value="1"/>
</dbReference>
<keyword evidence="6" id="KW-0963">Cytoplasm</keyword>
<keyword evidence="3 6" id="KW-0249">Electron transport</keyword>
<dbReference type="EMBL" id="QFQP01000002">
    <property type="protein sequence ID" value="PZR17408.1"/>
    <property type="molecule type" value="Genomic_DNA"/>
</dbReference>
<dbReference type="PROSITE" id="PS51354">
    <property type="entry name" value="GLUTAREDOXIN_2"/>
    <property type="match status" value="1"/>
</dbReference>
<proteinExistence type="inferred from homology"/>
<evidence type="ECO:0000259" key="7">
    <source>
        <dbReference type="Pfam" id="PF00462"/>
    </source>
</evidence>
<evidence type="ECO:0000256" key="5">
    <source>
        <dbReference type="ARBA" id="ARBA00023284"/>
    </source>
</evidence>
<comment type="caution">
    <text evidence="8">The sequence shown here is derived from an EMBL/GenBank/DDBJ whole genome shotgun (WGS) entry which is preliminary data.</text>
</comment>
<dbReference type="InterPro" id="IPR002109">
    <property type="entry name" value="Glutaredoxin"/>
</dbReference>
<dbReference type="SUPFAM" id="SSF52833">
    <property type="entry name" value="Thioredoxin-like"/>
    <property type="match status" value="1"/>
</dbReference>
<evidence type="ECO:0000256" key="6">
    <source>
        <dbReference type="RuleBase" id="RU364065"/>
    </source>
</evidence>
<protein>
    <recommendedName>
        <fullName evidence="6">Glutaredoxin</fullName>
    </recommendedName>
</protein>
<gene>
    <name evidence="8" type="primary">grxC</name>
    <name evidence="8" type="ORF">DI536_03540</name>
</gene>
<reference evidence="8 9" key="1">
    <citation type="submission" date="2017-08" db="EMBL/GenBank/DDBJ databases">
        <title>Infants hospitalized years apart are colonized by the same room-sourced microbial strains.</title>
        <authorList>
            <person name="Brooks B."/>
            <person name="Olm M.R."/>
            <person name="Firek B.A."/>
            <person name="Baker R."/>
            <person name="Thomas B.C."/>
            <person name="Morowitz M.J."/>
            <person name="Banfield J.F."/>
        </authorList>
    </citation>
    <scope>NUCLEOTIDE SEQUENCE [LARGE SCALE GENOMIC DNA]</scope>
    <source>
        <strain evidence="8">S2_003_000_R2_14</strain>
    </source>
</reference>
<dbReference type="Proteomes" id="UP000249061">
    <property type="component" value="Unassembled WGS sequence"/>
</dbReference>
<organism evidence="8 9">
    <name type="scientific">Archangium gephyra</name>
    <dbReference type="NCBI Taxonomy" id="48"/>
    <lineage>
        <taxon>Bacteria</taxon>
        <taxon>Pseudomonadati</taxon>
        <taxon>Myxococcota</taxon>
        <taxon>Myxococcia</taxon>
        <taxon>Myxococcales</taxon>
        <taxon>Cystobacterineae</taxon>
        <taxon>Archangiaceae</taxon>
        <taxon>Archangium</taxon>
    </lineage>
</organism>
<dbReference type="GO" id="GO:0045454">
    <property type="term" value="P:cell redox homeostasis"/>
    <property type="evidence" value="ECO:0007669"/>
    <property type="project" value="InterPro"/>
</dbReference>
<evidence type="ECO:0000256" key="1">
    <source>
        <dbReference type="ARBA" id="ARBA00007787"/>
    </source>
</evidence>
<dbReference type="Gene3D" id="3.40.30.10">
    <property type="entry name" value="Glutaredoxin"/>
    <property type="match status" value="1"/>
</dbReference>
<dbReference type="InterPro" id="IPR036249">
    <property type="entry name" value="Thioredoxin-like_sf"/>
</dbReference>
<dbReference type="NCBIfam" id="TIGR02181">
    <property type="entry name" value="GRX_bact"/>
    <property type="match status" value="1"/>
</dbReference>
<comment type="function">
    <text evidence="6">Has a glutathione-disulfide oxidoreductase activity in the presence of NADPH and glutathione reductase. Reduces low molecular weight disulfides and proteins.</text>
</comment>
<evidence type="ECO:0000256" key="2">
    <source>
        <dbReference type="ARBA" id="ARBA00022448"/>
    </source>
</evidence>
<dbReference type="PANTHER" id="PTHR46679:SF1">
    <property type="entry name" value="GLUTAREDOXIN-2, MITOCHONDRIAL"/>
    <property type="match status" value="1"/>
</dbReference>
<sequence length="84" mass="9644">MKEVIVYTKDACPYCRMAERFLEEKQIPFKNIDVTDDQAMRDQIEALSGQRTVPQIFVGGESIGGYSDMMKLHQKGEFEPKLGR</sequence>
<comment type="similarity">
    <text evidence="1 6">Belongs to the glutaredoxin family.</text>
</comment>
<evidence type="ECO:0000313" key="8">
    <source>
        <dbReference type="EMBL" id="PZR17408.1"/>
    </source>
</evidence>
<dbReference type="PRINTS" id="PR00160">
    <property type="entry name" value="GLUTAREDOXIN"/>
</dbReference>
<dbReference type="Pfam" id="PF00462">
    <property type="entry name" value="Glutaredoxin"/>
    <property type="match status" value="1"/>
</dbReference>
<dbReference type="GO" id="GO:0015038">
    <property type="term" value="F:glutathione disulfide oxidoreductase activity"/>
    <property type="evidence" value="ECO:0007669"/>
    <property type="project" value="UniProtKB-UniRule"/>
</dbReference>